<evidence type="ECO:0000256" key="1">
    <source>
        <dbReference type="SAM" id="Phobius"/>
    </source>
</evidence>
<keyword evidence="3" id="KW-1185">Reference proteome</keyword>
<name>A0A2H9VQR6_9SPHI</name>
<reference evidence="2 3" key="1">
    <citation type="submission" date="2017-11" db="EMBL/GenBank/DDBJ databases">
        <title>Genomic Encyclopedia of Archaeal and Bacterial Type Strains, Phase II (KMG-II): From Individual Species to Whole Genera.</title>
        <authorList>
            <person name="Goeker M."/>
        </authorList>
    </citation>
    <scope>NUCLEOTIDE SEQUENCE [LARGE SCALE GENOMIC DNA]</scope>
    <source>
        <strain evidence="2 3">DSM 28175</strain>
    </source>
</reference>
<organism evidence="2 3">
    <name type="scientific">Mucilaginibacter auburnensis</name>
    <dbReference type="NCBI Taxonomy" id="1457233"/>
    <lineage>
        <taxon>Bacteria</taxon>
        <taxon>Pseudomonadati</taxon>
        <taxon>Bacteroidota</taxon>
        <taxon>Sphingobacteriia</taxon>
        <taxon>Sphingobacteriales</taxon>
        <taxon>Sphingobacteriaceae</taxon>
        <taxon>Mucilaginibacter</taxon>
    </lineage>
</organism>
<comment type="caution">
    <text evidence="2">The sequence shown here is derived from an EMBL/GenBank/DDBJ whole genome shotgun (WGS) entry which is preliminary data.</text>
</comment>
<gene>
    <name evidence="2" type="ORF">CLV57_0165</name>
</gene>
<dbReference type="AlphaFoldDB" id="A0A2H9VQR6"/>
<dbReference type="Proteomes" id="UP000242687">
    <property type="component" value="Unassembled WGS sequence"/>
</dbReference>
<proteinExistence type="predicted"/>
<evidence type="ECO:0000313" key="3">
    <source>
        <dbReference type="Proteomes" id="UP000242687"/>
    </source>
</evidence>
<feature type="transmembrane region" description="Helical" evidence="1">
    <location>
        <begin position="38"/>
        <end position="58"/>
    </location>
</feature>
<evidence type="ECO:0000313" key="2">
    <source>
        <dbReference type="EMBL" id="PJJ83187.1"/>
    </source>
</evidence>
<dbReference type="RefSeq" id="WP_100339474.1">
    <property type="nucleotide sequence ID" value="NZ_PGFJ01000001.1"/>
</dbReference>
<keyword evidence="1" id="KW-0812">Transmembrane</keyword>
<accession>A0A2H9VQR6</accession>
<protein>
    <submittedName>
        <fullName evidence="2">Uncharacterized protein</fullName>
    </submittedName>
</protein>
<keyword evidence="1" id="KW-1133">Transmembrane helix</keyword>
<keyword evidence="1" id="KW-0472">Membrane</keyword>
<dbReference type="EMBL" id="PGFJ01000001">
    <property type="protein sequence ID" value="PJJ83187.1"/>
    <property type="molecule type" value="Genomic_DNA"/>
</dbReference>
<sequence length="68" mass="7844">MRSSKLPVASIFLVLVFGVKYAVTYFSPERSAQLDPVFTGILEIAIVAFIIYYLRMFVKWAYNYRKAA</sequence>